<dbReference type="Gene3D" id="2.170.16.10">
    <property type="entry name" value="Hedgehog/Intein (Hint) domain"/>
    <property type="match status" value="1"/>
</dbReference>
<protein>
    <submittedName>
        <fullName evidence="4">DNA primase-helicase</fullName>
    </submittedName>
</protein>
<feature type="region of interest" description="Disordered" evidence="2">
    <location>
        <begin position="783"/>
        <end position="806"/>
    </location>
</feature>
<dbReference type="RefSeq" id="YP_009838220.1">
    <property type="nucleotide sequence ID" value="NC_048709.1"/>
</dbReference>
<reference evidence="4 5" key="1">
    <citation type="submission" date="2018-05" db="EMBL/GenBank/DDBJ databases">
        <title>The genome of Vibrio coralliilyticus phage YC.</title>
        <authorList>
            <person name="Benler S."/>
        </authorList>
    </citation>
    <scope>NUCLEOTIDE SEQUENCE [LARGE SCALE GENOMIC DNA]</scope>
</reference>
<dbReference type="InterPro" id="IPR027434">
    <property type="entry name" value="Homing_endonucl"/>
</dbReference>
<dbReference type="Gene3D" id="3.40.50.300">
    <property type="entry name" value="P-loop containing nucleotide triphosphate hydrolases"/>
    <property type="match status" value="1"/>
</dbReference>
<accession>A0A384ZRW1</accession>
<keyword evidence="4" id="KW-0067">ATP-binding</keyword>
<evidence type="ECO:0000256" key="1">
    <source>
        <dbReference type="ARBA" id="ARBA00044940"/>
    </source>
</evidence>
<dbReference type="GO" id="GO:0005524">
    <property type="term" value="F:ATP binding"/>
    <property type="evidence" value="ECO:0007669"/>
    <property type="project" value="InterPro"/>
</dbReference>
<comment type="function">
    <text evidence="1">The intein is an endonuclease.</text>
</comment>
<evidence type="ECO:0000259" key="3">
    <source>
        <dbReference type="PROSITE" id="PS50819"/>
    </source>
</evidence>
<dbReference type="SUPFAM" id="SSF51294">
    <property type="entry name" value="Hedgehog/intein (Hint) domain"/>
    <property type="match status" value="1"/>
</dbReference>
<dbReference type="KEGG" id="vg:55608452"/>
<proteinExistence type="predicted"/>
<organism evidence="4 5">
    <name type="scientific">Vibrio phage YC</name>
    <dbReference type="NCBI Taxonomy" id="2267403"/>
    <lineage>
        <taxon>Viruses</taxon>
        <taxon>Duplodnaviria</taxon>
        <taxon>Heunggongvirae</taxon>
        <taxon>Uroviricota</taxon>
        <taxon>Caudoviricetes</taxon>
        <taxon>Pantevenvirales</taxon>
        <taxon>Ackermannviridae</taxon>
        <taxon>Campanilevirus</taxon>
        <taxon>Campanilevirus YC</taxon>
    </lineage>
</organism>
<keyword evidence="5" id="KW-1185">Reference proteome</keyword>
<evidence type="ECO:0000313" key="5">
    <source>
        <dbReference type="Proteomes" id="UP000260311"/>
    </source>
</evidence>
<dbReference type="Pfam" id="PF03796">
    <property type="entry name" value="DnaB_C"/>
    <property type="match status" value="1"/>
</dbReference>
<dbReference type="GeneID" id="55608452"/>
<dbReference type="SUPFAM" id="SSF52540">
    <property type="entry name" value="P-loop containing nucleoside triphosphate hydrolases"/>
    <property type="match status" value="1"/>
</dbReference>
<dbReference type="GO" id="GO:0004519">
    <property type="term" value="F:endonuclease activity"/>
    <property type="evidence" value="ECO:0007669"/>
    <property type="project" value="InterPro"/>
</dbReference>
<evidence type="ECO:0000256" key="2">
    <source>
        <dbReference type="SAM" id="MobiDB-lite"/>
    </source>
</evidence>
<dbReference type="GO" id="GO:0003678">
    <property type="term" value="F:DNA helicase activity"/>
    <property type="evidence" value="ECO:0007669"/>
    <property type="project" value="InterPro"/>
</dbReference>
<keyword evidence="4" id="KW-0547">Nucleotide-binding</keyword>
<sequence length="806" mass="90963">MFDQIIINNLIHNEDYMRKVVPYLKSEYFRSEGTRIVFGAIDGFVTEYDARPTLDAISILIDKMKLSENVFDQVVDVLGSIEQTIENFDWLIKETESYVRDAAIYNAIQASTAAYAGAGDYAIEEIPELLSDALAISFDSDLGHDYWEMAAHHYDLMHSDNQRHPFKTDILNRITNGGVMDKTLNICAAGINVGKAQPLSTKLLTRQGHIEMRDVKVGDKVLGRDGRETVVTGVFPQGTKDVYEITLWDGRKTRACGEHLWNLYKGSTKKAHETVDTNEIIRLLGTKKYAKGASSKLYLDLPEAIERDEVQLPVDPYVLGCLIGDGSFVQTSTEFTNVDEVVLSKVREEVAKFGCELRAKKHDTITYRIVHPAGLSKGNPFRQALLKAGIQWGVKSHEKTIPDAYMNASIEQRFELLRGLLDTDGTCGKNGATSYSTVSPLLAKQVQELVWSLGGISKIRQRSKSHIKETYKDSYRVSVRMHPNVDLFKVDYKLERSNQRAKAIKGIAIDSIVKVSEEECQCIMVDSPEHLYIADEYVVTHNTTWLIDRAAEWLEQGKNVVYFTFEVAENVIRHRGDVRLMDMPFDRVEAMTKAEYLANVEKLKKSTNGQFKIKEYASGSAHTGHMKAYLRELEQKEGFKPDVILVDYLGEMASSRLPMHMMSNTNIYYGSIARELRALAFEYELPVWTAVQLTRGKQDSTDVTLSDTADAISVPKVADFMVTLVQPDDLALANQARGIVTKNRYANKAKLKNFMIGFDNDRQKTYDLTWDQQEGYMSEQEIEHAKNTKVGNGPERAGSGVGEWEF</sequence>
<dbReference type="InterPro" id="IPR004042">
    <property type="entry name" value="Intein_endonuc_central"/>
</dbReference>
<feature type="domain" description="DOD-type homing endonuclease" evidence="3">
    <location>
        <begin position="318"/>
        <end position="455"/>
    </location>
</feature>
<dbReference type="PROSITE" id="PS50819">
    <property type="entry name" value="INTEIN_ENDONUCLEASE"/>
    <property type="match status" value="1"/>
</dbReference>
<dbReference type="InterPro" id="IPR004860">
    <property type="entry name" value="LAGLIDADG_dom"/>
</dbReference>
<dbReference type="InterPro" id="IPR007694">
    <property type="entry name" value="DNA_helicase_DnaB-like_C"/>
</dbReference>
<dbReference type="SUPFAM" id="SSF55608">
    <property type="entry name" value="Homing endonucleases"/>
    <property type="match status" value="1"/>
</dbReference>
<dbReference type="Pfam" id="PF14528">
    <property type="entry name" value="LAGLIDADG_3"/>
    <property type="match status" value="1"/>
</dbReference>
<keyword evidence="4" id="KW-0347">Helicase</keyword>
<name>A0A384ZRW1_9CAUD</name>
<dbReference type="GO" id="GO:0006260">
    <property type="term" value="P:DNA replication"/>
    <property type="evidence" value="ECO:0007669"/>
    <property type="project" value="InterPro"/>
</dbReference>
<dbReference type="InterPro" id="IPR036844">
    <property type="entry name" value="Hint_dom_sf"/>
</dbReference>
<dbReference type="Gene3D" id="3.10.28.10">
    <property type="entry name" value="Homing endonucleases"/>
    <property type="match status" value="1"/>
</dbReference>
<keyword evidence="4" id="KW-0378">Hydrolase</keyword>
<evidence type="ECO:0000313" key="4">
    <source>
        <dbReference type="EMBL" id="AXC34374.1"/>
    </source>
</evidence>
<dbReference type="Proteomes" id="UP000260311">
    <property type="component" value="Segment"/>
</dbReference>
<dbReference type="EMBL" id="MH375644">
    <property type="protein sequence ID" value="AXC34374.1"/>
    <property type="molecule type" value="Genomic_DNA"/>
</dbReference>
<dbReference type="InterPro" id="IPR027417">
    <property type="entry name" value="P-loop_NTPase"/>
</dbReference>